<dbReference type="InterPro" id="IPR027417">
    <property type="entry name" value="P-loop_NTPase"/>
</dbReference>
<dbReference type="Proteomes" id="UP001177003">
    <property type="component" value="Chromosome 0"/>
</dbReference>
<reference evidence="2" key="1">
    <citation type="submission" date="2023-04" db="EMBL/GenBank/DDBJ databases">
        <authorList>
            <person name="Vijverberg K."/>
            <person name="Xiong W."/>
            <person name="Schranz E."/>
        </authorList>
    </citation>
    <scope>NUCLEOTIDE SEQUENCE</scope>
</reference>
<name>A0AA35V6L8_LACSI</name>
<dbReference type="Gene3D" id="3.40.50.300">
    <property type="entry name" value="P-loop containing nucleotide triphosphate hydrolases"/>
    <property type="match status" value="1"/>
</dbReference>
<evidence type="ECO:0000313" key="3">
    <source>
        <dbReference type="Proteomes" id="UP001177003"/>
    </source>
</evidence>
<organism evidence="2 3">
    <name type="scientific">Lactuca saligna</name>
    <name type="common">Willowleaf lettuce</name>
    <dbReference type="NCBI Taxonomy" id="75948"/>
    <lineage>
        <taxon>Eukaryota</taxon>
        <taxon>Viridiplantae</taxon>
        <taxon>Streptophyta</taxon>
        <taxon>Embryophyta</taxon>
        <taxon>Tracheophyta</taxon>
        <taxon>Spermatophyta</taxon>
        <taxon>Magnoliopsida</taxon>
        <taxon>eudicotyledons</taxon>
        <taxon>Gunneridae</taxon>
        <taxon>Pentapetalae</taxon>
        <taxon>asterids</taxon>
        <taxon>campanulids</taxon>
        <taxon>Asterales</taxon>
        <taxon>Asteraceae</taxon>
        <taxon>Cichorioideae</taxon>
        <taxon>Cichorieae</taxon>
        <taxon>Lactucinae</taxon>
        <taxon>Lactuca</taxon>
    </lineage>
</organism>
<feature type="compositionally biased region" description="Basic and acidic residues" evidence="1">
    <location>
        <begin position="171"/>
        <end position="181"/>
    </location>
</feature>
<dbReference type="AlphaFoldDB" id="A0AA35V6L8"/>
<accession>A0AA35V6L8</accession>
<keyword evidence="3" id="KW-1185">Reference proteome</keyword>
<evidence type="ECO:0000313" key="2">
    <source>
        <dbReference type="EMBL" id="CAI9262899.1"/>
    </source>
</evidence>
<proteinExistence type="predicted"/>
<evidence type="ECO:0000256" key="1">
    <source>
        <dbReference type="SAM" id="MobiDB-lite"/>
    </source>
</evidence>
<dbReference type="EMBL" id="OX465086">
    <property type="protein sequence ID" value="CAI9262899.1"/>
    <property type="molecule type" value="Genomic_DNA"/>
</dbReference>
<protein>
    <submittedName>
        <fullName evidence="2">Uncharacterized protein</fullName>
    </submittedName>
</protein>
<feature type="region of interest" description="Disordered" evidence="1">
    <location>
        <begin position="159"/>
        <end position="182"/>
    </location>
</feature>
<sequence>MNWDSLRKQAMSIDTSSSCLPCGHKCWEDSSETGTVQVDQLTLYELHYQMITFGKCFCKCKACPTRNVNRLLKIKQHLSQKPQNYWAKIGDFRITKGHASSPGGTCCGNSCATTHGSSGFSCRYHIKWCLCWDSSTRRGWIMKKRMQDLDDRILKQQQEEEEKKRQRRERKKEQKKEKAVEEEIEVDPDVAAMMGFGDKLHTQLLDLVQSEIRPAPNMDTLVKIYKSMEVSSRVNILITQTEPQNSGPEHQIENVTASRRKMGLLDKLLPKLKERDSRVLIFSQESTSGFVSSGSYS</sequence>
<gene>
    <name evidence="2" type="ORF">LSALG_LOCUS3616</name>
</gene>